<dbReference type="Gene3D" id="3.30.1320.10">
    <property type="match status" value="1"/>
</dbReference>
<dbReference type="GO" id="GO:0003735">
    <property type="term" value="F:structural constituent of ribosome"/>
    <property type="evidence" value="ECO:0007669"/>
    <property type="project" value="InterPro"/>
</dbReference>
<sequence>MDITVKPRLKRYGGKRRTTYRITAIDVQSRREGKSIQEVGFHDPRKEQTQLDVSAIIYFPGRGAQTTETVRDILRRAKVFKQVEIDS</sequence>
<comment type="similarity">
    <text evidence="1 4">Belongs to the bacterial ribosomal protein bS16 family.</text>
</comment>
<keyword evidence="5" id="KW-0150">Chloroplast</keyword>
<protein>
    <recommendedName>
        <fullName evidence="4">Small ribosomal subunit protein bS16c</fullName>
    </recommendedName>
</protein>
<organism evidence="5">
    <name type="scientific">Dipteris conjugata</name>
    <dbReference type="NCBI Taxonomy" id="32108"/>
    <lineage>
        <taxon>Eukaryota</taxon>
        <taxon>Viridiplantae</taxon>
        <taxon>Streptophyta</taxon>
        <taxon>Embryophyta</taxon>
        <taxon>Tracheophyta</taxon>
        <taxon>Polypodiopsida</taxon>
        <taxon>Polypodiidae</taxon>
        <taxon>Gleicheniales</taxon>
        <taxon>Dipteridaceae</taxon>
        <taxon>Dipteris</taxon>
    </lineage>
</organism>
<dbReference type="AlphaFoldDB" id="A0A385GPH2"/>
<dbReference type="GO" id="GO:0032543">
    <property type="term" value="P:mitochondrial translation"/>
    <property type="evidence" value="ECO:0007669"/>
    <property type="project" value="TreeGrafter"/>
</dbReference>
<keyword evidence="5" id="KW-0934">Plastid</keyword>
<dbReference type="GO" id="GO:0005739">
    <property type="term" value="C:mitochondrion"/>
    <property type="evidence" value="ECO:0007669"/>
    <property type="project" value="GOC"/>
</dbReference>
<dbReference type="EMBL" id="MH269302">
    <property type="protein sequence ID" value="AXX76528.1"/>
    <property type="molecule type" value="Genomic_DNA"/>
</dbReference>
<geneLocation type="chloroplast" evidence="5"/>
<reference evidence="5" key="1">
    <citation type="journal article" date="2018" name="Am. J. Bot.">
        <title>Order-level fern plastome phylogenomics: new insights from Hymenophyllales.</title>
        <authorList>
            <person name="Kuo L.Y."/>
            <person name="Qi X."/>
            <person name="Ma H."/>
            <person name="Li F.W."/>
        </authorList>
    </citation>
    <scope>NUCLEOTIDE SEQUENCE</scope>
</reference>
<keyword evidence="2 4" id="KW-0689">Ribosomal protein</keyword>
<name>A0A385GPH2_9MONI</name>
<gene>
    <name evidence="4 5" type="primary">rps16</name>
</gene>
<proteinExistence type="inferred from homology"/>
<dbReference type="PANTHER" id="PTHR12919:SF20">
    <property type="entry name" value="SMALL RIBOSOMAL SUBUNIT PROTEIN BS16M"/>
    <property type="match status" value="1"/>
</dbReference>
<dbReference type="SUPFAM" id="SSF54565">
    <property type="entry name" value="Ribosomal protein S16"/>
    <property type="match status" value="1"/>
</dbReference>
<dbReference type="Pfam" id="PF00886">
    <property type="entry name" value="Ribosomal_S16"/>
    <property type="match status" value="1"/>
</dbReference>
<dbReference type="InterPro" id="IPR000307">
    <property type="entry name" value="Ribosomal_bS16"/>
</dbReference>
<keyword evidence="3 4" id="KW-0687">Ribonucleoprotein</keyword>
<dbReference type="GO" id="GO:0015935">
    <property type="term" value="C:small ribosomal subunit"/>
    <property type="evidence" value="ECO:0007669"/>
    <property type="project" value="TreeGrafter"/>
</dbReference>
<evidence type="ECO:0000256" key="3">
    <source>
        <dbReference type="ARBA" id="ARBA00023274"/>
    </source>
</evidence>
<comment type="subcellular location">
    <subcellularLocation>
        <location evidence="4">Plastid</location>
        <location evidence="4">Chloroplast</location>
    </subcellularLocation>
</comment>
<dbReference type="PANTHER" id="PTHR12919">
    <property type="entry name" value="30S RIBOSOMAL PROTEIN S16"/>
    <property type="match status" value="1"/>
</dbReference>
<dbReference type="HAMAP" id="MF_00385">
    <property type="entry name" value="Ribosomal_bS16"/>
    <property type="match status" value="1"/>
</dbReference>
<dbReference type="GO" id="GO:0009507">
    <property type="term" value="C:chloroplast"/>
    <property type="evidence" value="ECO:0007669"/>
    <property type="project" value="UniProtKB-SubCell"/>
</dbReference>
<accession>A0A385GPH2</accession>
<evidence type="ECO:0000256" key="4">
    <source>
        <dbReference type="HAMAP-Rule" id="MF_00385"/>
    </source>
</evidence>
<dbReference type="NCBIfam" id="TIGR00002">
    <property type="entry name" value="S16"/>
    <property type="match status" value="1"/>
</dbReference>
<evidence type="ECO:0000313" key="5">
    <source>
        <dbReference type="EMBL" id="AXX76528.1"/>
    </source>
</evidence>
<dbReference type="InterPro" id="IPR023803">
    <property type="entry name" value="Ribosomal_bS16_dom_sf"/>
</dbReference>
<evidence type="ECO:0000256" key="1">
    <source>
        <dbReference type="ARBA" id="ARBA00006668"/>
    </source>
</evidence>
<evidence type="ECO:0000256" key="2">
    <source>
        <dbReference type="ARBA" id="ARBA00022980"/>
    </source>
</evidence>